<organism evidence="2 3">
    <name type="scientific">Streptomyces lunaelactis</name>
    <dbReference type="NCBI Taxonomy" id="1535768"/>
    <lineage>
        <taxon>Bacteria</taxon>
        <taxon>Bacillati</taxon>
        <taxon>Actinomycetota</taxon>
        <taxon>Actinomycetes</taxon>
        <taxon>Kitasatosporales</taxon>
        <taxon>Streptomycetaceae</taxon>
        <taxon>Streptomyces</taxon>
    </lineage>
</organism>
<dbReference type="AlphaFoldDB" id="A0A2R4TCI7"/>
<dbReference type="Proteomes" id="UP000244201">
    <property type="component" value="Chromosome"/>
</dbReference>
<dbReference type="EMBL" id="CP026304">
    <property type="protein sequence ID" value="AVZ76833.1"/>
    <property type="molecule type" value="Genomic_DNA"/>
</dbReference>
<feature type="region of interest" description="Disordered" evidence="1">
    <location>
        <begin position="214"/>
        <end position="265"/>
    </location>
</feature>
<feature type="compositionally biased region" description="Low complexity" evidence="1">
    <location>
        <begin position="230"/>
        <end position="250"/>
    </location>
</feature>
<keyword evidence="3" id="KW-1185">Reference proteome</keyword>
<feature type="region of interest" description="Disordered" evidence="1">
    <location>
        <begin position="43"/>
        <end position="78"/>
    </location>
</feature>
<protein>
    <recommendedName>
        <fullName evidence="4">Lipoprotein</fullName>
    </recommendedName>
</protein>
<evidence type="ECO:0008006" key="4">
    <source>
        <dbReference type="Google" id="ProtNLM"/>
    </source>
</evidence>
<accession>A0A2R4TCI7</accession>
<reference evidence="2 3" key="1">
    <citation type="submission" date="2018-01" db="EMBL/GenBank/DDBJ databases">
        <title>Complete genome sequence of Streptomyces lunaelactis MM109T, a Ferroverdin A producer isolated from cave moonmilk deposits.</title>
        <authorList>
            <person name="Naome A."/>
            <person name="Martinet L."/>
            <person name="Maciejewska M."/>
            <person name="Anderssen S."/>
            <person name="Adam D."/>
            <person name="Tenconi E."/>
            <person name="Deflandre B."/>
            <person name="Arguelles-Arias A."/>
            <person name="Calusinska M."/>
            <person name="Copieters W."/>
            <person name="Karim L."/>
            <person name="Hanikenne M."/>
            <person name="Baurain D."/>
            <person name="van Wezel G."/>
            <person name="Smargiasso N."/>
            <person name="de Pauw E."/>
            <person name="Delfosse P."/>
            <person name="Rigali S."/>
        </authorList>
    </citation>
    <scope>NUCLEOTIDE SEQUENCE [LARGE SCALE GENOMIC DNA]</scope>
    <source>
        <strain evidence="2 3">MM109</strain>
    </source>
</reference>
<evidence type="ECO:0000256" key="1">
    <source>
        <dbReference type="SAM" id="MobiDB-lite"/>
    </source>
</evidence>
<dbReference type="KEGG" id="slk:SLUN_36305"/>
<sequence length="265" mass="27495">MSRIPHTGPPHHRRPIVAALTALTAGAALTGLAGCASETGTRDGGVAPSLSPPVSAQPLWPQYAPPTPPAGDETSPTDKRYLTVEGITVPAGGLKKVPVKQLLQHDPNVPKLVLAAMEDCPGSRCGLRRPVYRDLTGDGRDELIVALDEESAGLTLIQVYWTRDGTVRPVLISWGPLGLTGETFGHDLLLTSTGDDGLYTTRYRWNGAVMAAGAPQGGNGDTAGTGRAQAPDPSSDADADPGAAPSSTLPQTPPAQTPRPQTRTP</sequence>
<proteinExistence type="predicted"/>
<evidence type="ECO:0000313" key="2">
    <source>
        <dbReference type="EMBL" id="AVZ76833.1"/>
    </source>
</evidence>
<gene>
    <name evidence="2" type="ORF">SLUN_36305</name>
</gene>
<dbReference type="PROSITE" id="PS51257">
    <property type="entry name" value="PROKAR_LIPOPROTEIN"/>
    <property type="match status" value="1"/>
</dbReference>
<name>A0A2R4TCI7_9ACTN</name>
<evidence type="ECO:0000313" key="3">
    <source>
        <dbReference type="Proteomes" id="UP000244201"/>
    </source>
</evidence>